<dbReference type="GeneID" id="25730678"/>
<evidence type="ECO:0000313" key="2">
    <source>
        <dbReference type="Proteomes" id="UP000054498"/>
    </source>
</evidence>
<dbReference type="EMBL" id="KK103925">
    <property type="protein sequence ID" value="KIY94726.1"/>
    <property type="molecule type" value="Genomic_DNA"/>
</dbReference>
<dbReference type="AlphaFoldDB" id="A0A0D2LZC9"/>
<evidence type="ECO:0000313" key="1">
    <source>
        <dbReference type="EMBL" id="KIY94726.1"/>
    </source>
</evidence>
<dbReference type="Proteomes" id="UP000054498">
    <property type="component" value="Unassembled WGS sequence"/>
</dbReference>
<protein>
    <submittedName>
        <fullName evidence="1">Uncharacterized protein</fullName>
    </submittedName>
</protein>
<organism evidence="1 2">
    <name type="scientific">Monoraphidium neglectum</name>
    <dbReference type="NCBI Taxonomy" id="145388"/>
    <lineage>
        <taxon>Eukaryota</taxon>
        <taxon>Viridiplantae</taxon>
        <taxon>Chlorophyta</taxon>
        <taxon>core chlorophytes</taxon>
        <taxon>Chlorophyceae</taxon>
        <taxon>CS clade</taxon>
        <taxon>Sphaeropleales</taxon>
        <taxon>Selenastraceae</taxon>
        <taxon>Monoraphidium</taxon>
    </lineage>
</organism>
<name>A0A0D2LZC9_9CHLO</name>
<sequence length="224" mass="21238">MSLYSSAASAPLPVIMAGGAAPALALQQQQVAHAQLPHLGDPRGANSAPLPVIAPPVGFAGYPAAAAAGAPIYHHHGGPHSPHGAGAINGAGGLPGAGALPGGAGLAAVAQGDMGFGALGPVDLPGLPGLQGGGEQPCQVALQSPEQVQLVCSHAATLSALSGAAFWLAPAGGAGGAGALALSGTPQQLQAATELISQLLDASGGAPQMGRGASQMGLGAARWQ</sequence>
<dbReference type="RefSeq" id="XP_013893746.1">
    <property type="nucleotide sequence ID" value="XM_014038292.1"/>
</dbReference>
<gene>
    <name evidence="1" type="ORF">MNEG_13236</name>
</gene>
<keyword evidence="2" id="KW-1185">Reference proteome</keyword>
<proteinExistence type="predicted"/>
<reference evidence="1 2" key="1">
    <citation type="journal article" date="2013" name="BMC Genomics">
        <title>Reconstruction of the lipid metabolism for the microalga Monoraphidium neglectum from its genome sequence reveals characteristics suitable for biofuel production.</title>
        <authorList>
            <person name="Bogen C."/>
            <person name="Al-Dilaimi A."/>
            <person name="Albersmeier A."/>
            <person name="Wichmann J."/>
            <person name="Grundmann M."/>
            <person name="Rupp O."/>
            <person name="Lauersen K.J."/>
            <person name="Blifernez-Klassen O."/>
            <person name="Kalinowski J."/>
            <person name="Goesmann A."/>
            <person name="Mussgnug J.H."/>
            <person name="Kruse O."/>
        </authorList>
    </citation>
    <scope>NUCLEOTIDE SEQUENCE [LARGE SCALE GENOMIC DNA]</scope>
    <source>
        <strain evidence="1 2">SAG 48.87</strain>
    </source>
</reference>
<accession>A0A0D2LZC9</accession>
<dbReference type="KEGG" id="mng:MNEG_13236"/>